<comment type="function">
    <text evidence="1">Kinase involved in the biosynthesis of the core oligosaccharide region of lipopolysaccharide (LPS). Catalyzes the phosphorylation of heptose I (HepI), the first heptose added to the Kdo2-lipid A module.</text>
</comment>
<dbReference type="EMBL" id="AAVT01000001">
    <property type="protein sequence ID" value="EAW32386.1"/>
    <property type="molecule type" value="Genomic_DNA"/>
</dbReference>
<keyword evidence="4" id="KW-1185">Reference proteome</keyword>
<comment type="similarity">
    <text evidence="1">Belongs to the protein kinase superfamily. KdkA/rfaP family.</text>
</comment>
<keyword evidence="1" id="KW-0067">ATP-binding</keyword>
<dbReference type="eggNOG" id="COG0515">
    <property type="taxonomic scope" value="Bacteria"/>
</dbReference>
<feature type="active site" evidence="2">
    <location>
        <position position="166"/>
    </location>
</feature>
<evidence type="ECO:0000256" key="2">
    <source>
        <dbReference type="PIRSR" id="PIRSR037318-50"/>
    </source>
</evidence>
<dbReference type="GO" id="GO:0016301">
    <property type="term" value="F:kinase activity"/>
    <property type="evidence" value="ECO:0007669"/>
    <property type="project" value="UniProtKB-UniRule"/>
</dbReference>
<dbReference type="SUPFAM" id="SSF56112">
    <property type="entry name" value="Protein kinase-like (PK-like)"/>
    <property type="match status" value="1"/>
</dbReference>
<evidence type="ECO:0000313" key="4">
    <source>
        <dbReference type="Proteomes" id="UP000004931"/>
    </source>
</evidence>
<dbReference type="EC" id="2.7.1.-" evidence="1"/>
<dbReference type="NCBIfam" id="NF011703">
    <property type="entry name" value="PRK15123.1"/>
    <property type="match status" value="1"/>
</dbReference>
<dbReference type="InterPro" id="IPR011009">
    <property type="entry name" value="Kinase-like_dom_sf"/>
</dbReference>
<dbReference type="InterPro" id="IPR017172">
    <property type="entry name" value="Lsacc_core_hep_kinase_RfaP"/>
</dbReference>
<name>A0Y8D2_9GAMM</name>
<dbReference type="PIRSF" id="PIRSF037318">
    <property type="entry name" value="RfaP"/>
    <property type="match status" value="1"/>
</dbReference>
<keyword evidence="1" id="KW-0808">Transferase</keyword>
<reference evidence="3 4" key="1">
    <citation type="journal article" date="2010" name="J. Bacteriol.">
        <title>Genome sequence of the oligotrophic marine Gammaproteobacterium HTCC2143, isolated from the Oregon Coast.</title>
        <authorList>
            <person name="Oh H.M."/>
            <person name="Kang I."/>
            <person name="Ferriera S."/>
            <person name="Giovannoni S.J."/>
            <person name="Cho J.C."/>
        </authorList>
    </citation>
    <scope>NUCLEOTIDE SEQUENCE [LARGE SCALE GENOMIC DNA]</scope>
    <source>
        <strain evidence="3 4">HTCC2143</strain>
    </source>
</reference>
<dbReference type="GO" id="GO:0005524">
    <property type="term" value="F:ATP binding"/>
    <property type="evidence" value="ECO:0007669"/>
    <property type="project" value="UniProtKB-UniRule"/>
</dbReference>
<dbReference type="UniPathway" id="UPA00958"/>
<keyword evidence="1" id="KW-0547">Nucleotide-binding</keyword>
<dbReference type="STRING" id="247633.GP2143_14061"/>
<sequence length="279" mass="32380">MTSSCYISEEFHFPDYCQGSIPDKIGKIDGEVFRQLEGRTTLRFEVAGNSYFLKRHYGIGWGEIFKNLVSFRLPIVSAKNEWQAIYHLETQHVDTMKAVAHGEWGINPAQRFSFIITEDLVNTISLEDLCRPWVDSTPEFTDKQMLLQRVASMAAKMHSSGMNHRDFYLCHFLMDDTPSIAIKDRRISLIDLHRAQIRSGGVPPRWLLKDVAGLFFSAFDIGLTSRDCYRFISHYSGRCWRVELQENGDFWSKVMQKALSLYAKDFNRAPPVFVKRLYR</sequence>
<keyword evidence="1" id="KW-0448">Lipopolysaccharide biosynthesis</keyword>
<keyword evidence="1" id="KW-0418">Kinase</keyword>
<comment type="pathway">
    <text evidence="1">Bacterial outer membrane biogenesis; LPS core biosynthesis.</text>
</comment>
<dbReference type="Pfam" id="PF06293">
    <property type="entry name" value="Kdo"/>
    <property type="match status" value="1"/>
</dbReference>
<evidence type="ECO:0000256" key="1">
    <source>
        <dbReference type="PIRNR" id="PIRNR037318"/>
    </source>
</evidence>
<comment type="caution">
    <text evidence="3">The sequence shown here is derived from an EMBL/GenBank/DDBJ whole genome shotgun (WGS) entry which is preliminary data.</text>
</comment>
<accession>A0Y8D2</accession>
<gene>
    <name evidence="3" type="ORF">GP2143_14061</name>
</gene>
<dbReference type="AlphaFoldDB" id="A0Y8D2"/>
<proteinExistence type="inferred from homology"/>
<dbReference type="Proteomes" id="UP000004931">
    <property type="component" value="Unassembled WGS sequence"/>
</dbReference>
<dbReference type="GO" id="GO:0009244">
    <property type="term" value="P:lipopolysaccharide core region biosynthetic process"/>
    <property type="evidence" value="ECO:0007669"/>
    <property type="project" value="UniProtKB-UniRule"/>
</dbReference>
<protein>
    <recommendedName>
        <fullName evidence="1">Lipopolysaccharide core heptose(I) kinase</fullName>
        <ecNumber evidence="1">2.7.1.-</ecNumber>
    </recommendedName>
</protein>
<evidence type="ECO:0000313" key="3">
    <source>
        <dbReference type="EMBL" id="EAW32386.1"/>
    </source>
</evidence>
<dbReference type="OrthoDB" id="9802524at2"/>
<organism evidence="3 4">
    <name type="scientific">marine gamma proteobacterium HTCC2143</name>
    <dbReference type="NCBI Taxonomy" id="247633"/>
    <lineage>
        <taxon>Bacteria</taxon>
        <taxon>Pseudomonadati</taxon>
        <taxon>Pseudomonadota</taxon>
        <taxon>Gammaproteobacteria</taxon>
        <taxon>Cellvibrionales</taxon>
        <taxon>Spongiibacteraceae</taxon>
        <taxon>BD1-7 clade</taxon>
    </lineage>
</organism>